<dbReference type="KEGG" id="acru:HHL28_01280"/>
<reference evidence="1" key="1">
    <citation type="submission" date="2020-04" db="EMBL/GenBank/DDBJ databases">
        <title>A desert anoxygenic phototrophic bacterium fixes CO2 using RubisCO under aerobic conditions.</title>
        <authorList>
            <person name="Tang K."/>
        </authorList>
    </citation>
    <scope>NUCLEOTIDE SEQUENCE [LARGE SCALE GENOMIC DNA]</scope>
    <source>
        <strain evidence="1">MIMtkB3</strain>
    </source>
</reference>
<evidence type="ECO:0000313" key="2">
    <source>
        <dbReference type="Proteomes" id="UP000501891"/>
    </source>
</evidence>
<keyword evidence="2" id="KW-1185">Reference proteome</keyword>
<name>A0A858R3F6_9PROT</name>
<gene>
    <name evidence="1" type="ORF">HHL28_01280</name>
</gene>
<protein>
    <recommendedName>
        <fullName evidence="3">PilZ domain-containing protein</fullName>
    </recommendedName>
</protein>
<dbReference type="EMBL" id="CP051775">
    <property type="protein sequence ID" value="QJE71924.1"/>
    <property type="molecule type" value="Genomic_DNA"/>
</dbReference>
<organism evidence="1 2">
    <name type="scientific">Aerophototrophica crusticola</name>
    <dbReference type="NCBI Taxonomy" id="1709002"/>
    <lineage>
        <taxon>Bacteria</taxon>
        <taxon>Pseudomonadati</taxon>
        <taxon>Pseudomonadota</taxon>
        <taxon>Alphaproteobacteria</taxon>
        <taxon>Rhodospirillales</taxon>
        <taxon>Rhodospirillaceae</taxon>
        <taxon>Aerophototrophica</taxon>
    </lineage>
</organism>
<sequence length="108" mass="11633">MLDFLKVTVVEKVAVSKYTAHLLIDGKQLSVANLGVNSVTVSGKAKLAVGQKVSFDLALKDPKENLRLKGSGTVASVGKDTAKINFDALPDATRQTVARFLARYMINR</sequence>
<accession>A0A858R3F6</accession>
<proteinExistence type="predicted"/>
<evidence type="ECO:0008006" key="3">
    <source>
        <dbReference type="Google" id="ProtNLM"/>
    </source>
</evidence>
<evidence type="ECO:0000313" key="1">
    <source>
        <dbReference type="EMBL" id="QJE71924.1"/>
    </source>
</evidence>
<dbReference type="AlphaFoldDB" id="A0A858R3F6"/>
<dbReference type="Proteomes" id="UP000501891">
    <property type="component" value="Chromosome"/>
</dbReference>